<keyword evidence="5" id="KW-0413">Isomerase</keyword>
<dbReference type="InterPro" id="IPR032259">
    <property type="entry name" value="HIBYL-CoA-H"/>
</dbReference>
<accession>A0A4R5PQR4</accession>
<dbReference type="PANTHER" id="PTHR43176:SF3">
    <property type="entry name" value="3-HYDROXYISOBUTYRYL-COA HYDROLASE, MITOCHONDRIAL"/>
    <property type="match status" value="1"/>
</dbReference>
<dbReference type="RefSeq" id="WP_133284129.1">
    <property type="nucleotide sequence ID" value="NZ_SMSI01000001.1"/>
</dbReference>
<evidence type="ECO:0000313" key="6">
    <source>
        <dbReference type="Proteomes" id="UP000295131"/>
    </source>
</evidence>
<dbReference type="NCBIfam" id="NF004127">
    <property type="entry name" value="PRK05617.1"/>
    <property type="match status" value="1"/>
</dbReference>
<gene>
    <name evidence="5" type="ORF">E2A64_09620</name>
</gene>
<dbReference type="InterPro" id="IPR045004">
    <property type="entry name" value="ECH_dom"/>
</dbReference>
<dbReference type="Proteomes" id="UP000295131">
    <property type="component" value="Unassembled WGS sequence"/>
</dbReference>
<dbReference type="GO" id="GO:0016853">
    <property type="term" value="F:isomerase activity"/>
    <property type="evidence" value="ECO:0007669"/>
    <property type="project" value="UniProtKB-KW"/>
</dbReference>
<dbReference type="Gene3D" id="3.90.226.10">
    <property type="entry name" value="2-enoyl-CoA Hydratase, Chain A, domain 1"/>
    <property type="match status" value="1"/>
</dbReference>
<keyword evidence="3" id="KW-0378">Hydrolase</keyword>
<dbReference type="GO" id="GO:0006574">
    <property type="term" value="P:L-valine catabolic process"/>
    <property type="evidence" value="ECO:0007669"/>
    <property type="project" value="TreeGrafter"/>
</dbReference>
<dbReference type="InterPro" id="IPR029045">
    <property type="entry name" value="ClpP/crotonase-like_dom_sf"/>
</dbReference>
<name>A0A4R5PQR4_9HYPH</name>
<dbReference type="GO" id="GO:0003860">
    <property type="term" value="F:3-hydroxyisobutyryl-CoA hydrolase activity"/>
    <property type="evidence" value="ECO:0007669"/>
    <property type="project" value="UniProtKB-EC"/>
</dbReference>
<proteinExistence type="predicted"/>
<comment type="caution">
    <text evidence="5">The sequence shown here is derived from an EMBL/GenBank/DDBJ whole genome shotgun (WGS) entry which is preliminary data.</text>
</comment>
<dbReference type="AlphaFoldDB" id="A0A4R5PQR4"/>
<dbReference type="OrthoDB" id="9790967at2"/>
<feature type="domain" description="Enoyl-CoA hydratase/isomerase" evidence="4">
    <location>
        <begin position="15"/>
        <end position="334"/>
    </location>
</feature>
<dbReference type="GO" id="GO:0005829">
    <property type="term" value="C:cytosol"/>
    <property type="evidence" value="ECO:0007669"/>
    <property type="project" value="TreeGrafter"/>
</dbReference>
<protein>
    <recommendedName>
        <fullName evidence="2">3-hydroxyisobutyryl-CoA hydrolase</fullName>
        <ecNumber evidence="2">3.1.2.4</ecNumber>
    </recommendedName>
</protein>
<dbReference type="PANTHER" id="PTHR43176">
    <property type="entry name" value="3-HYDROXYISOBUTYRYL-COA HYDROLASE-RELATED"/>
    <property type="match status" value="1"/>
</dbReference>
<evidence type="ECO:0000256" key="1">
    <source>
        <dbReference type="ARBA" id="ARBA00001709"/>
    </source>
</evidence>
<comment type="catalytic activity">
    <reaction evidence="1">
        <text>3-hydroxy-2-methylpropanoyl-CoA + H2O = 3-hydroxy-2-methylpropanoate + CoA + H(+)</text>
        <dbReference type="Rhea" id="RHEA:20888"/>
        <dbReference type="ChEBI" id="CHEBI:11805"/>
        <dbReference type="ChEBI" id="CHEBI:15377"/>
        <dbReference type="ChEBI" id="CHEBI:15378"/>
        <dbReference type="ChEBI" id="CHEBI:57287"/>
        <dbReference type="ChEBI" id="CHEBI:57340"/>
        <dbReference type="EC" id="3.1.2.4"/>
    </reaction>
</comment>
<organism evidence="5 6">
    <name type="scientific">Pseudohoeflea suaedae</name>
    <dbReference type="NCBI Taxonomy" id="877384"/>
    <lineage>
        <taxon>Bacteria</taxon>
        <taxon>Pseudomonadati</taxon>
        <taxon>Pseudomonadota</taxon>
        <taxon>Alphaproteobacteria</taxon>
        <taxon>Hyphomicrobiales</taxon>
        <taxon>Rhizobiaceae</taxon>
        <taxon>Pseudohoeflea</taxon>
    </lineage>
</organism>
<evidence type="ECO:0000256" key="2">
    <source>
        <dbReference type="ARBA" id="ARBA00011915"/>
    </source>
</evidence>
<keyword evidence="6" id="KW-1185">Reference proteome</keyword>
<evidence type="ECO:0000256" key="3">
    <source>
        <dbReference type="ARBA" id="ARBA00022801"/>
    </source>
</evidence>
<dbReference type="EC" id="3.1.2.4" evidence="2"/>
<evidence type="ECO:0000259" key="4">
    <source>
        <dbReference type="Pfam" id="PF16113"/>
    </source>
</evidence>
<evidence type="ECO:0000313" key="5">
    <source>
        <dbReference type="EMBL" id="TDH39298.1"/>
    </source>
</evidence>
<dbReference type="CDD" id="cd06558">
    <property type="entry name" value="crotonase-like"/>
    <property type="match status" value="1"/>
</dbReference>
<dbReference type="EMBL" id="SMSI01000001">
    <property type="protein sequence ID" value="TDH39298.1"/>
    <property type="molecule type" value="Genomic_DNA"/>
</dbReference>
<dbReference type="Pfam" id="PF16113">
    <property type="entry name" value="ECH_2"/>
    <property type="match status" value="1"/>
</dbReference>
<sequence>MSAGDDILLRVEGRVGHATLNRPRALNALSYDMAMALEKALDDWRDDPAVDMVLIDAEGDKAFCAGGDINALYSTGKTGNLDYARTFWADEYRLNAKIAAFPKPYVALMDGIVMGGGVGVSAHGSHRIVTERTMLAMPECGIGLIPDVGGTWLLARAPSRIGEYLGLTGTRIGAADAIHAGFADTFVPSDRLEALKARLVTTADASSIAAFAAEPPEGELALIENGIGAAFSSPSVPDIAGALGKMDAEWAGKAVKAIDRGSPISLACTLEMVRAAREDASVAESLKREYRFVSRCMEDGDFIEGVRAAIIDKDRNPAFAGARKEMPAERVAQMLAPPPGGDIEIPV</sequence>
<reference evidence="5 6" key="1">
    <citation type="journal article" date="2013" name="Int. J. Syst. Evol. Microbiol.">
        <title>Hoeflea suaedae sp. nov., an endophytic bacterium isolated from the root of the halophyte Suaeda maritima.</title>
        <authorList>
            <person name="Chung E.J."/>
            <person name="Park J.A."/>
            <person name="Pramanik P."/>
            <person name="Bibi F."/>
            <person name="Jeon C.O."/>
            <person name="Chung Y.R."/>
        </authorList>
    </citation>
    <scope>NUCLEOTIDE SEQUENCE [LARGE SCALE GENOMIC DNA]</scope>
    <source>
        <strain evidence="5 6">YC6898</strain>
    </source>
</reference>
<dbReference type="SUPFAM" id="SSF52096">
    <property type="entry name" value="ClpP/crotonase"/>
    <property type="match status" value="1"/>
</dbReference>